<dbReference type="EMBL" id="JACHGB010000002">
    <property type="protein sequence ID" value="MBB5271287.1"/>
    <property type="molecule type" value="Genomic_DNA"/>
</dbReference>
<accession>A0A7W8M859</accession>
<proteinExistence type="predicted"/>
<dbReference type="RefSeq" id="WP_183965410.1">
    <property type="nucleotide sequence ID" value="NZ_BAABEW010000017.1"/>
</dbReference>
<sequence>MERGVFKLRAHDEPLGFESNHGRYFRYAIQLLPALETKCREVLDAWPVPRDEPVRDAAEKFPDLHAMVDERDRLSDSVRVYASMAAEGFLNWYGVLRLTEAIFNENFERLALVPKAKTLLLVCDNLIIAGDDPLILALNRVAQSRNALVHPKAREISDIAAGTPRPHSRVPDTARSAVSDMEAFFAEFVAAVPDARTLVPRRRVGA</sequence>
<keyword evidence="2" id="KW-1185">Reference proteome</keyword>
<organism evidence="1 2">
    <name type="scientific">Quisquiliibacterium transsilvanicum</name>
    <dbReference type="NCBI Taxonomy" id="1549638"/>
    <lineage>
        <taxon>Bacteria</taxon>
        <taxon>Pseudomonadati</taxon>
        <taxon>Pseudomonadota</taxon>
        <taxon>Betaproteobacteria</taxon>
        <taxon>Burkholderiales</taxon>
        <taxon>Burkholderiaceae</taxon>
        <taxon>Quisquiliibacterium</taxon>
    </lineage>
</organism>
<gene>
    <name evidence="1" type="ORF">HNQ70_001291</name>
</gene>
<comment type="caution">
    <text evidence="1">The sequence shown here is derived from an EMBL/GenBank/DDBJ whole genome shotgun (WGS) entry which is preliminary data.</text>
</comment>
<reference evidence="1 2" key="1">
    <citation type="submission" date="2020-08" db="EMBL/GenBank/DDBJ databases">
        <title>Genomic Encyclopedia of Type Strains, Phase IV (KMG-IV): sequencing the most valuable type-strain genomes for metagenomic binning, comparative biology and taxonomic classification.</title>
        <authorList>
            <person name="Goeker M."/>
        </authorList>
    </citation>
    <scope>NUCLEOTIDE SEQUENCE [LARGE SCALE GENOMIC DNA]</scope>
    <source>
        <strain evidence="1 2">DSM 29781</strain>
    </source>
</reference>
<dbReference type="AlphaFoldDB" id="A0A7W8M859"/>
<evidence type="ECO:0000313" key="2">
    <source>
        <dbReference type="Proteomes" id="UP000532440"/>
    </source>
</evidence>
<evidence type="ECO:0000313" key="1">
    <source>
        <dbReference type="EMBL" id="MBB5271287.1"/>
    </source>
</evidence>
<dbReference type="Proteomes" id="UP000532440">
    <property type="component" value="Unassembled WGS sequence"/>
</dbReference>
<evidence type="ECO:0008006" key="3">
    <source>
        <dbReference type="Google" id="ProtNLM"/>
    </source>
</evidence>
<protein>
    <recommendedName>
        <fullName evidence="3">HEPN domain-containing protein</fullName>
    </recommendedName>
</protein>
<name>A0A7W8M859_9BURK</name>